<gene>
    <name evidence="2" type="ORF">L3X38_037123</name>
</gene>
<dbReference type="GO" id="GO:0004523">
    <property type="term" value="F:RNA-DNA hybrid ribonuclease activity"/>
    <property type="evidence" value="ECO:0007669"/>
    <property type="project" value="InterPro"/>
</dbReference>
<comment type="caution">
    <text evidence="2">The sequence shown here is derived from an EMBL/GenBank/DDBJ whole genome shotgun (WGS) entry which is preliminary data.</text>
</comment>
<reference evidence="2 3" key="1">
    <citation type="journal article" date="2022" name="G3 (Bethesda)">
        <title>Whole-genome sequence and methylome profiling of the almond [Prunus dulcis (Mill.) D.A. Webb] cultivar 'Nonpareil'.</title>
        <authorList>
            <person name="D'Amico-Willman K.M."/>
            <person name="Ouma W.Z."/>
            <person name="Meulia T."/>
            <person name="Sideli G.M."/>
            <person name="Gradziel T.M."/>
            <person name="Fresnedo-Ramirez J."/>
        </authorList>
    </citation>
    <scope>NUCLEOTIDE SEQUENCE [LARGE SCALE GENOMIC DNA]</scope>
    <source>
        <strain evidence="2">Clone GOH B32 T37-40</strain>
    </source>
</reference>
<dbReference type="Pfam" id="PF13456">
    <property type="entry name" value="RVT_3"/>
    <property type="match status" value="1"/>
</dbReference>
<protein>
    <recommendedName>
        <fullName evidence="1">RNase H type-1 domain-containing protein</fullName>
    </recommendedName>
</protein>
<dbReference type="PANTHER" id="PTHR48475">
    <property type="entry name" value="RIBONUCLEASE H"/>
    <property type="match status" value="1"/>
</dbReference>
<dbReference type="InterPro" id="IPR036397">
    <property type="entry name" value="RNaseH_sf"/>
</dbReference>
<dbReference type="AlphaFoldDB" id="A0AAD4V4K8"/>
<keyword evidence="3" id="KW-1185">Reference proteome</keyword>
<dbReference type="Proteomes" id="UP001054821">
    <property type="component" value="Chromosome 7"/>
</dbReference>
<dbReference type="Gene3D" id="3.30.420.10">
    <property type="entry name" value="Ribonuclease H-like superfamily/Ribonuclease H"/>
    <property type="match status" value="1"/>
</dbReference>
<feature type="domain" description="RNase H type-1" evidence="1">
    <location>
        <begin position="58"/>
        <end position="130"/>
    </location>
</feature>
<dbReference type="EMBL" id="JAJFAZ020000007">
    <property type="protein sequence ID" value="KAI5317416.1"/>
    <property type="molecule type" value="Genomic_DNA"/>
</dbReference>
<dbReference type="InterPro" id="IPR002156">
    <property type="entry name" value="RNaseH_domain"/>
</dbReference>
<evidence type="ECO:0000313" key="2">
    <source>
        <dbReference type="EMBL" id="KAI5317416.1"/>
    </source>
</evidence>
<organism evidence="2 3">
    <name type="scientific">Prunus dulcis</name>
    <name type="common">Almond</name>
    <name type="synonym">Amygdalus dulcis</name>
    <dbReference type="NCBI Taxonomy" id="3755"/>
    <lineage>
        <taxon>Eukaryota</taxon>
        <taxon>Viridiplantae</taxon>
        <taxon>Streptophyta</taxon>
        <taxon>Embryophyta</taxon>
        <taxon>Tracheophyta</taxon>
        <taxon>Spermatophyta</taxon>
        <taxon>Magnoliopsida</taxon>
        <taxon>eudicotyledons</taxon>
        <taxon>Gunneridae</taxon>
        <taxon>Pentapetalae</taxon>
        <taxon>rosids</taxon>
        <taxon>fabids</taxon>
        <taxon>Rosales</taxon>
        <taxon>Rosaceae</taxon>
        <taxon>Amygdaloideae</taxon>
        <taxon>Amygdaleae</taxon>
        <taxon>Prunus</taxon>
    </lineage>
</organism>
<accession>A0AAD4V4K8</accession>
<evidence type="ECO:0000313" key="3">
    <source>
        <dbReference type="Proteomes" id="UP001054821"/>
    </source>
</evidence>
<sequence length="130" mass="14503">MGNRTQSVQPPLPAEDCYKSSSFSRFCCRVYSNSQRREARHEKQRKADDTFLIDSNLPNDMWQLHVGGASNHKGAGAGVVIITYEGILLEQAITLGYPASNNKTEYQALLAGLRLAKELLIKRLVIYSDS</sequence>
<evidence type="ECO:0000259" key="1">
    <source>
        <dbReference type="PROSITE" id="PS50879"/>
    </source>
</evidence>
<name>A0AAD4V4K8_PRUDU</name>
<dbReference type="PROSITE" id="PS50879">
    <property type="entry name" value="RNASE_H_1"/>
    <property type="match status" value="1"/>
</dbReference>
<dbReference type="SUPFAM" id="SSF53098">
    <property type="entry name" value="Ribonuclease H-like"/>
    <property type="match status" value="1"/>
</dbReference>
<dbReference type="PANTHER" id="PTHR48475:SF2">
    <property type="entry name" value="RIBONUCLEASE H"/>
    <property type="match status" value="1"/>
</dbReference>
<dbReference type="GO" id="GO:0003676">
    <property type="term" value="F:nucleic acid binding"/>
    <property type="evidence" value="ECO:0007669"/>
    <property type="project" value="InterPro"/>
</dbReference>
<proteinExistence type="predicted"/>
<dbReference type="InterPro" id="IPR012337">
    <property type="entry name" value="RNaseH-like_sf"/>
</dbReference>